<evidence type="ECO:0000256" key="1">
    <source>
        <dbReference type="SAM" id="SignalP"/>
    </source>
</evidence>
<reference evidence="2 3" key="1">
    <citation type="submission" date="2015-04" db="EMBL/GenBank/DDBJ databases">
        <authorList>
            <person name="Syromyatnikov M.Y."/>
            <person name="Popov V.N."/>
        </authorList>
    </citation>
    <scope>NUCLEOTIDE SEQUENCE [LARGE SCALE GENOMIC DNA]</scope>
    <source>
        <strain evidence="2 3">CECT 5292</strain>
    </source>
</reference>
<accession>A0A0U1NKL1</accession>
<evidence type="ECO:0008006" key="4">
    <source>
        <dbReference type="Google" id="ProtNLM"/>
    </source>
</evidence>
<feature type="signal peptide" evidence="1">
    <location>
        <begin position="1"/>
        <end position="21"/>
    </location>
</feature>
<dbReference type="STRING" id="282199.GCA_001049735_01313"/>
<dbReference type="RefSeq" id="WP_048598656.1">
    <property type="nucleotide sequence ID" value="NZ_CVPC01000005.1"/>
</dbReference>
<organism evidence="2 3">
    <name type="scientific">Nereida ignava</name>
    <dbReference type="NCBI Taxonomy" id="282199"/>
    <lineage>
        <taxon>Bacteria</taxon>
        <taxon>Pseudomonadati</taxon>
        <taxon>Pseudomonadota</taxon>
        <taxon>Alphaproteobacteria</taxon>
        <taxon>Rhodobacterales</taxon>
        <taxon>Roseobacteraceae</taxon>
        <taxon>Nereida</taxon>
    </lineage>
</organism>
<gene>
    <name evidence="2" type="ORF">NIG5292_01314</name>
</gene>
<dbReference type="AlphaFoldDB" id="A0A0U1NKL1"/>
<keyword evidence="3" id="KW-1185">Reference proteome</keyword>
<name>A0A0U1NKL1_9RHOB</name>
<sequence>MIKILIITIALAIAAASPISAQSGKGEVVELECDAPECAYFKTSIVLEKYDGDDQIELVQYRTYVIAVTQAITLMNSLNKQGGGVGLFCVPSNTPITADLLMQIVRMQVNVNSVRKGNYEVWAESLFPAAAVKTLMNFFPCE</sequence>
<evidence type="ECO:0000313" key="3">
    <source>
        <dbReference type="Proteomes" id="UP000048949"/>
    </source>
</evidence>
<feature type="chain" id="PRO_5006712209" description="Rap1a immunity protein domain-containing protein" evidence="1">
    <location>
        <begin position="22"/>
        <end position="142"/>
    </location>
</feature>
<evidence type="ECO:0000313" key="2">
    <source>
        <dbReference type="EMBL" id="CRK75270.1"/>
    </source>
</evidence>
<dbReference type="EMBL" id="CVQV01000005">
    <property type="protein sequence ID" value="CRK75270.1"/>
    <property type="molecule type" value="Genomic_DNA"/>
</dbReference>
<dbReference type="Proteomes" id="UP000048949">
    <property type="component" value="Unassembled WGS sequence"/>
</dbReference>
<proteinExistence type="predicted"/>
<keyword evidence="1" id="KW-0732">Signal</keyword>
<protein>
    <recommendedName>
        <fullName evidence="4">Rap1a immunity protein domain-containing protein</fullName>
    </recommendedName>
</protein>